<sequence length="100" mass="11358">SLIHSHFETLLRSFITTPDLKLSSLEYLTAASQHEQLELFNATKMSYDLESTLVSLFKSQVLDVQEGIAVGYEEEILNYKEVDVLEHRGGHYSRPDNNVG</sequence>
<evidence type="ECO:0000313" key="1">
    <source>
        <dbReference type="EMBL" id="PHN96024.1"/>
    </source>
</evidence>
<dbReference type="Proteomes" id="UP000222163">
    <property type="component" value="Unassembled WGS sequence"/>
</dbReference>
<dbReference type="EMBL" id="PDUU01000529">
    <property type="protein sequence ID" value="PHN96024.1"/>
    <property type="molecule type" value="Genomic_DNA"/>
</dbReference>
<reference evidence="1 2" key="1">
    <citation type="journal article" date="2016" name="Nat. Commun.">
        <title>Microbial interactions lead to rapid micro-scale successions on model marine particles.</title>
        <authorList>
            <person name="Datta M.S."/>
            <person name="Sliwerska E."/>
            <person name="Gore J."/>
            <person name="Polz M.F."/>
            <person name="Cordero O.X."/>
        </authorList>
    </citation>
    <scope>NUCLEOTIDE SEQUENCE [LARGE SCALE GENOMIC DNA]</scope>
    <source>
        <strain evidence="1 2">4G03</strain>
    </source>
</reference>
<dbReference type="RefSeq" id="WP_176550654.1">
    <property type="nucleotide sequence ID" value="NZ_PDUU01000529.1"/>
</dbReference>
<comment type="caution">
    <text evidence="1">The sequence shown here is derived from an EMBL/GenBank/DDBJ whole genome shotgun (WGS) entry which is preliminary data.</text>
</comment>
<dbReference type="AlphaFoldDB" id="A0A2G1BPY6"/>
<accession>A0A2G1BPY6</accession>
<organism evidence="1 2">
    <name type="scientific">Tenacibaculum discolor</name>
    <dbReference type="NCBI Taxonomy" id="361581"/>
    <lineage>
        <taxon>Bacteria</taxon>
        <taxon>Pseudomonadati</taxon>
        <taxon>Bacteroidota</taxon>
        <taxon>Flavobacteriia</taxon>
        <taxon>Flavobacteriales</taxon>
        <taxon>Flavobacteriaceae</taxon>
        <taxon>Tenacibaculum</taxon>
    </lineage>
</organism>
<protein>
    <submittedName>
        <fullName evidence="1">Uncharacterized protein</fullName>
    </submittedName>
</protein>
<feature type="non-terminal residue" evidence="1">
    <location>
        <position position="100"/>
    </location>
</feature>
<name>A0A2G1BPY6_9FLAO</name>
<feature type="non-terminal residue" evidence="1">
    <location>
        <position position="1"/>
    </location>
</feature>
<gene>
    <name evidence="1" type="ORF">CSC81_17090</name>
</gene>
<proteinExistence type="predicted"/>
<evidence type="ECO:0000313" key="2">
    <source>
        <dbReference type="Proteomes" id="UP000222163"/>
    </source>
</evidence>